<reference evidence="2" key="2">
    <citation type="submission" date="2021-04" db="EMBL/GenBank/DDBJ databases">
        <authorList>
            <person name="Gilroy R."/>
        </authorList>
    </citation>
    <scope>NUCLEOTIDE SEQUENCE</scope>
    <source>
        <strain evidence="2">ChiGjej1B1-98</strain>
    </source>
</reference>
<gene>
    <name evidence="2" type="ORF">H9830_04710</name>
</gene>
<accession>A0A9D1YTI6</accession>
<reference evidence="2" key="1">
    <citation type="journal article" date="2021" name="PeerJ">
        <title>Extensive microbial diversity within the chicken gut microbiome revealed by metagenomics and culture.</title>
        <authorList>
            <person name="Gilroy R."/>
            <person name="Ravi A."/>
            <person name="Getino M."/>
            <person name="Pursley I."/>
            <person name="Horton D.L."/>
            <person name="Alikhan N.F."/>
            <person name="Baker D."/>
            <person name="Gharbi K."/>
            <person name="Hall N."/>
            <person name="Watson M."/>
            <person name="Adriaenssens E.M."/>
            <person name="Foster-Nyarko E."/>
            <person name="Jarju S."/>
            <person name="Secka A."/>
            <person name="Antonio M."/>
            <person name="Oren A."/>
            <person name="Chaudhuri R.R."/>
            <person name="La Ragione R."/>
            <person name="Hildebrand F."/>
            <person name="Pallen M.J."/>
        </authorList>
    </citation>
    <scope>NUCLEOTIDE SEQUENCE</scope>
    <source>
        <strain evidence="2">ChiGjej1B1-98</strain>
    </source>
</reference>
<dbReference type="Pfam" id="PF25355">
    <property type="entry name" value="DUF7882"/>
    <property type="match status" value="1"/>
</dbReference>
<evidence type="ECO:0000313" key="2">
    <source>
        <dbReference type="EMBL" id="HIY65559.1"/>
    </source>
</evidence>
<organism evidence="2 3">
    <name type="scientific">Candidatus Agrococcus pullicola</name>
    <dbReference type="NCBI Taxonomy" id="2838429"/>
    <lineage>
        <taxon>Bacteria</taxon>
        <taxon>Bacillati</taxon>
        <taxon>Actinomycetota</taxon>
        <taxon>Actinomycetes</taxon>
        <taxon>Micrococcales</taxon>
        <taxon>Microbacteriaceae</taxon>
        <taxon>Agrococcus</taxon>
    </lineage>
</organism>
<comment type="caution">
    <text evidence="2">The sequence shown here is derived from an EMBL/GenBank/DDBJ whole genome shotgun (WGS) entry which is preliminary data.</text>
</comment>
<sequence>MGYLTYAGSQEYEFEDRTLTHLKVAISMKLRRQESFLLNWSNSAEQGSGRMSLWLSPSIPLMFRFVGSRSPELNEQWVSVLHELSNTPRGMVVITEEEAERYLANR</sequence>
<feature type="domain" description="DUF7882" evidence="1">
    <location>
        <begin position="1"/>
        <end position="96"/>
    </location>
</feature>
<proteinExistence type="predicted"/>
<dbReference type="Proteomes" id="UP000824005">
    <property type="component" value="Unassembled WGS sequence"/>
</dbReference>
<evidence type="ECO:0000313" key="3">
    <source>
        <dbReference type="Proteomes" id="UP000824005"/>
    </source>
</evidence>
<protein>
    <recommendedName>
        <fullName evidence="1">DUF7882 domain-containing protein</fullName>
    </recommendedName>
</protein>
<evidence type="ECO:0000259" key="1">
    <source>
        <dbReference type="Pfam" id="PF25355"/>
    </source>
</evidence>
<dbReference type="EMBL" id="DXDC01000135">
    <property type="protein sequence ID" value="HIY65559.1"/>
    <property type="molecule type" value="Genomic_DNA"/>
</dbReference>
<dbReference type="AlphaFoldDB" id="A0A9D1YTI6"/>
<name>A0A9D1YTI6_9MICO</name>
<dbReference type="InterPro" id="IPR057204">
    <property type="entry name" value="DUF7882"/>
</dbReference>